<comment type="caution">
    <text evidence="1">The sequence shown here is derived from an EMBL/GenBank/DDBJ whole genome shotgun (WGS) entry which is preliminary data.</text>
</comment>
<dbReference type="AlphaFoldDB" id="X1AJR9"/>
<feature type="non-terminal residue" evidence="1">
    <location>
        <position position="203"/>
    </location>
</feature>
<protein>
    <submittedName>
        <fullName evidence="1">Uncharacterized protein</fullName>
    </submittedName>
</protein>
<organism evidence="1">
    <name type="scientific">marine sediment metagenome</name>
    <dbReference type="NCBI Taxonomy" id="412755"/>
    <lineage>
        <taxon>unclassified sequences</taxon>
        <taxon>metagenomes</taxon>
        <taxon>ecological metagenomes</taxon>
    </lineage>
</organism>
<name>X1AJR9_9ZZZZ</name>
<dbReference type="EMBL" id="BART01013905">
    <property type="protein sequence ID" value="GAG82544.1"/>
    <property type="molecule type" value="Genomic_DNA"/>
</dbReference>
<gene>
    <name evidence="1" type="ORF">S01H4_28130</name>
</gene>
<accession>X1AJR9</accession>
<feature type="non-terminal residue" evidence="1">
    <location>
        <position position="1"/>
    </location>
</feature>
<proteinExistence type="predicted"/>
<sequence>NWVSNSAVTAPDSIQLKIQLAQEVLFTFNMNPTGSPGYYMIEFNSSILSAGLAGVFYKLVITGEKNPFTLQGDEITTLYVSGKGTVLSLRDYNNVSEEISLLSQTFGESINLTVKYYNISNSPLIDATMTYEWLGLDPIQFYEDPINIGYFTTTIDTSIAAVWGVRSILIRATLENYTAQSFLTSISITERPTILNGSDVVIF</sequence>
<reference evidence="1" key="1">
    <citation type="journal article" date="2014" name="Front. Microbiol.">
        <title>High frequency of phylogenetically diverse reductive dehalogenase-homologous genes in deep subseafloor sedimentary metagenomes.</title>
        <authorList>
            <person name="Kawai M."/>
            <person name="Futagami T."/>
            <person name="Toyoda A."/>
            <person name="Takaki Y."/>
            <person name="Nishi S."/>
            <person name="Hori S."/>
            <person name="Arai W."/>
            <person name="Tsubouchi T."/>
            <person name="Morono Y."/>
            <person name="Uchiyama I."/>
            <person name="Ito T."/>
            <person name="Fujiyama A."/>
            <person name="Inagaki F."/>
            <person name="Takami H."/>
        </authorList>
    </citation>
    <scope>NUCLEOTIDE SEQUENCE</scope>
    <source>
        <strain evidence="1">Expedition CK06-06</strain>
    </source>
</reference>
<evidence type="ECO:0000313" key="1">
    <source>
        <dbReference type="EMBL" id="GAG82544.1"/>
    </source>
</evidence>